<evidence type="ECO:0000256" key="4">
    <source>
        <dbReference type="SAM" id="Phobius"/>
    </source>
</evidence>
<feature type="region of interest" description="Disordered" evidence="3">
    <location>
        <begin position="396"/>
        <end position="434"/>
    </location>
</feature>
<dbReference type="PANTHER" id="PTHR13266:SF1">
    <property type="entry name" value="PROTEASOME INHIBITOR PI31 SUBUNIT"/>
    <property type="match status" value="1"/>
</dbReference>
<feature type="domain" description="PI31 proteasome regulator N-terminal" evidence="6">
    <location>
        <begin position="251"/>
        <end position="400"/>
    </location>
</feature>
<dbReference type="EMBL" id="JAINDJ010000003">
    <property type="protein sequence ID" value="KAG9454322.1"/>
    <property type="molecule type" value="Genomic_DNA"/>
</dbReference>
<keyword evidence="5" id="KW-0732">Signal</keyword>
<comment type="similarity">
    <text evidence="1">Belongs to the proteasome inhibitor PI31 family.</text>
</comment>
<dbReference type="InterPro" id="IPR045128">
    <property type="entry name" value="PI31-like"/>
</dbReference>
<dbReference type="GO" id="GO:0043161">
    <property type="term" value="P:proteasome-mediated ubiquitin-dependent protein catabolic process"/>
    <property type="evidence" value="ECO:0007669"/>
    <property type="project" value="InterPro"/>
</dbReference>
<feature type="compositionally biased region" description="Basic and acidic residues" evidence="3">
    <location>
        <begin position="207"/>
        <end position="218"/>
    </location>
</feature>
<accession>A0AAV7F3E8</accession>
<dbReference type="GO" id="GO:0004866">
    <property type="term" value="F:endopeptidase inhibitor activity"/>
    <property type="evidence" value="ECO:0007669"/>
    <property type="project" value="InterPro"/>
</dbReference>
<dbReference type="AlphaFoldDB" id="A0AAV7F3E8"/>
<evidence type="ECO:0000256" key="5">
    <source>
        <dbReference type="SAM" id="SignalP"/>
    </source>
</evidence>
<dbReference type="Gene3D" id="3.40.1000.30">
    <property type="match status" value="1"/>
</dbReference>
<evidence type="ECO:0000256" key="2">
    <source>
        <dbReference type="ARBA" id="ARBA00022942"/>
    </source>
</evidence>
<feature type="compositionally biased region" description="Basic and acidic residues" evidence="3">
    <location>
        <begin position="60"/>
        <end position="98"/>
    </location>
</feature>
<organism evidence="7 8">
    <name type="scientific">Aristolochia fimbriata</name>
    <name type="common">White veined hardy Dutchman's pipe vine</name>
    <dbReference type="NCBI Taxonomy" id="158543"/>
    <lineage>
        <taxon>Eukaryota</taxon>
        <taxon>Viridiplantae</taxon>
        <taxon>Streptophyta</taxon>
        <taxon>Embryophyta</taxon>
        <taxon>Tracheophyta</taxon>
        <taxon>Spermatophyta</taxon>
        <taxon>Magnoliopsida</taxon>
        <taxon>Magnoliidae</taxon>
        <taxon>Piperales</taxon>
        <taxon>Aristolochiaceae</taxon>
        <taxon>Aristolochia</taxon>
    </lineage>
</organism>
<feature type="region of interest" description="Disordered" evidence="3">
    <location>
        <begin position="145"/>
        <end position="236"/>
    </location>
</feature>
<feature type="compositionally biased region" description="Basic and acidic residues" evidence="3">
    <location>
        <begin position="547"/>
        <end position="564"/>
    </location>
</feature>
<dbReference type="Proteomes" id="UP000825729">
    <property type="component" value="Unassembled WGS sequence"/>
</dbReference>
<gene>
    <name evidence="7" type="ORF">H6P81_007226</name>
</gene>
<dbReference type="PANTHER" id="PTHR13266">
    <property type="entry name" value="PROTEASOME INHIBITOR"/>
    <property type="match status" value="1"/>
</dbReference>
<evidence type="ECO:0000259" key="6">
    <source>
        <dbReference type="Pfam" id="PF11566"/>
    </source>
</evidence>
<keyword evidence="8" id="KW-1185">Reference proteome</keyword>
<feature type="compositionally biased region" description="Low complexity" evidence="3">
    <location>
        <begin position="403"/>
        <end position="417"/>
    </location>
</feature>
<feature type="compositionally biased region" description="Polar residues" evidence="3">
    <location>
        <begin position="36"/>
        <end position="47"/>
    </location>
</feature>
<proteinExistence type="inferred from homology"/>
<reference evidence="7 8" key="1">
    <citation type="submission" date="2021-07" db="EMBL/GenBank/DDBJ databases">
        <title>The Aristolochia fimbriata genome: insights into angiosperm evolution, floral development and chemical biosynthesis.</title>
        <authorList>
            <person name="Jiao Y."/>
        </authorList>
    </citation>
    <scope>NUCLEOTIDE SEQUENCE [LARGE SCALE GENOMIC DNA]</scope>
    <source>
        <strain evidence="7">IBCAS-2021</strain>
        <tissue evidence="7">Leaf</tissue>
    </source>
</reference>
<comment type="caution">
    <text evidence="7">The sequence shown here is derived from an EMBL/GenBank/DDBJ whole genome shotgun (WGS) entry which is preliminary data.</text>
</comment>
<dbReference type="InterPro" id="IPR021625">
    <property type="entry name" value="PI31_Prot_N"/>
</dbReference>
<dbReference type="Pfam" id="PF11566">
    <property type="entry name" value="PI31_Prot_N"/>
    <property type="match status" value="1"/>
</dbReference>
<keyword evidence="4" id="KW-0812">Transmembrane</keyword>
<feature type="region of interest" description="Disordered" evidence="3">
    <location>
        <begin position="25"/>
        <end position="109"/>
    </location>
</feature>
<feature type="chain" id="PRO_5043383908" description="PI31 proteasome regulator N-terminal domain-containing protein" evidence="5">
    <location>
        <begin position="22"/>
        <end position="564"/>
    </location>
</feature>
<keyword evidence="4" id="KW-1133">Transmembrane helix</keyword>
<sequence length="564" mass="61006">MARILLFCLIFTHGIVSLAVADKPSSSALPDGAVPPSSTSLVRQNQESESKMPAIAEAPEDLHSVDPMRESKRVSGGEMKKESEEEAHEIAEAPENRKMGKHKRSSEESVAGGGVIIGGLATAILAAVFCYIRVTRKKQSENPLHRPFIYESPPPHSNNCETTPTLVSRSGSVFALHESKKKRGRARRNEGNQDEARATKTKRGQARRSEGKQEEARASKKKRGQARRSESSCSENMANETAVMAVIRASRPTFRNAHDKVAFALHSSFLAAGYVLTATGSRAFTEEASSATASSSGQEEVGIDGWNEYDDCYGFVYSKSEKGSNKKVVVKCLTFDDKLAVDVLRCGSDQEPLHLEVNVKDHVSSEATGSTSYGDVYKNFGALINSLNSSVLSKLEDKNKSNTTARSSRSGSTDGTGVNPTYPRVPDSRESGIIYPPVIPGESSDLYPGPGAGFFPHRIIYPPVIPGESSDLYPGPGAGFFPHRGDMGVGGSMLVGPDDPRWWGGRHPDTMPGVPGVPPGARFDPYGPPDVPGFEPGRFARNPPRRPGRDVHPDLQHFRDDDFV</sequence>
<protein>
    <recommendedName>
        <fullName evidence="6">PI31 proteasome regulator N-terminal domain-containing protein</fullName>
    </recommendedName>
</protein>
<evidence type="ECO:0000256" key="1">
    <source>
        <dbReference type="ARBA" id="ARBA00006405"/>
    </source>
</evidence>
<dbReference type="GO" id="GO:0000502">
    <property type="term" value="C:proteasome complex"/>
    <property type="evidence" value="ECO:0007669"/>
    <property type="project" value="UniProtKB-KW"/>
</dbReference>
<feature type="compositionally biased region" description="Polar residues" evidence="3">
    <location>
        <begin position="157"/>
        <end position="171"/>
    </location>
</feature>
<evidence type="ECO:0000313" key="8">
    <source>
        <dbReference type="Proteomes" id="UP000825729"/>
    </source>
</evidence>
<name>A0AAV7F3E8_ARIFI</name>
<evidence type="ECO:0000313" key="7">
    <source>
        <dbReference type="EMBL" id="KAG9454322.1"/>
    </source>
</evidence>
<dbReference type="GO" id="GO:0070628">
    <property type="term" value="F:proteasome binding"/>
    <property type="evidence" value="ECO:0007669"/>
    <property type="project" value="InterPro"/>
</dbReference>
<feature type="compositionally biased region" description="Basic and acidic residues" evidence="3">
    <location>
        <begin position="187"/>
        <end position="198"/>
    </location>
</feature>
<feature type="signal peptide" evidence="5">
    <location>
        <begin position="1"/>
        <end position="21"/>
    </location>
</feature>
<evidence type="ECO:0000256" key="3">
    <source>
        <dbReference type="SAM" id="MobiDB-lite"/>
    </source>
</evidence>
<feature type="region of interest" description="Disordered" evidence="3">
    <location>
        <begin position="517"/>
        <end position="564"/>
    </location>
</feature>
<feature type="transmembrane region" description="Helical" evidence="4">
    <location>
        <begin position="110"/>
        <end position="132"/>
    </location>
</feature>
<keyword evidence="2" id="KW-0647">Proteasome</keyword>
<keyword evidence="4" id="KW-0472">Membrane</keyword>